<feature type="non-terminal residue" evidence="2">
    <location>
        <position position="85"/>
    </location>
</feature>
<dbReference type="AlphaFoldDB" id="A0A7J7PBK3"/>
<dbReference type="Proteomes" id="UP000541444">
    <property type="component" value="Unassembled WGS sequence"/>
</dbReference>
<evidence type="ECO:0000259" key="1">
    <source>
        <dbReference type="Pfam" id="PF03732"/>
    </source>
</evidence>
<keyword evidence="3" id="KW-1185">Reference proteome</keyword>
<organism evidence="2 3">
    <name type="scientific">Kingdonia uniflora</name>
    <dbReference type="NCBI Taxonomy" id="39325"/>
    <lineage>
        <taxon>Eukaryota</taxon>
        <taxon>Viridiplantae</taxon>
        <taxon>Streptophyta</taxon>
        <taxon>Embryophyta</taxon>
        <taxon>Tracheophyta</taxon>
        <taxon>Spermatophyta</taxon>
        <taxon>Magnoliopsida</taxon>
        <taxon>Ranunculales</taxon>
        <taxon>Circaeasteraceae</taxon>
        <taxon>Kingdonia</taxon>
    </lineage>
</organism>
<dbReference type="InterPro" id="IPR005162">
    <property type="entry name" value="Retrotrans_gag_dom"/>
</dbReference>
<comment type="caution">
    <text evidence="2">The sequence shown here is derived from an EMBL/GenBank/DDBJ whole genome shotgun (WGS) entry which is preliminary data.</text>
</comment>
<feature type="domain" description="Retrotransposon gag" evidence="1">
    <location>
        <begin position="11"/>
        <end position="85"/>
    </location>
</feature>
<accession>A0A7J7PBK3</accession>
<reference evidence="2 3" key="1">
    <citation type="journal article" date="2020" name="IScience">
        <title>Genome Sequencing of the Endangered Kingdonia uniflora (Circaeasteraceae, Ranunculales) Reveals Potential Mechanisms of Evolutionary Specialization.</title>
        <authorList>
            <person name="Sun Y."/>
            <person name="Deng T."/>
            <person name="Zhang A."/>
            <person name="Moore M.J."/>
            <person name="Landis J.B."/>
            <person name="Lin N."/>
            <person name="Zhang H."/>
            <person name="Zhang X."/>
            <person name="Huang J."/>
            <person name="Zhang X."/>
            <person name="Sun H."/>
            <person name="Wang H."/>
        </authorList>
    </citation>
    <scope>NUCLEOTIDE SEQUENCE [LARGE SCALE GENOMIC DNA]</scope>
    <source>
        <strain evidence="2">TB1705</strain>
        <tissue evidence="2">Leaf</tissue>
    </source>
</reference>
<name>A0A7J7PBK3_9MAGN</name>
<evidence type="ECO:0000313" key="2">
    <source>
        <dbReference type="EMBL" id="KAF6176796.1"/>
    </source>
</evidence>
<evidence type="ECO:0000313" key="3">
    <source>
        <dbReference type="Proteomes" id="UP000541444"/>
    </source>
</evidence>
<proteinExistence type="predicted"/>
<dbReference type="Pfam" id="PF03732">
    <property type="entry name" value="Retrotrans_gag"/>
    <property type="match status" value="1"/>
</dbReference>
<gene>
    <name evidence="2" type="ORF">GIB67_025846</name>
</gene>
<dbReference type="EMBL" id="JACGCM010000042">
    <property type="protein sequence ID" value="KAF6176796.1"/>
    <property type="molecule type" value="Genomic_DNA"/>
</dbReference>
<dbReference type="OrthoDB" id="1936908at2759"/>
<protein>
    <recommendedName>
        <fullName evidence="1">Retrotransposon gag domain-containing protein</fullName>
    </recommendedName>
</protein>
<sequence length="85" mass="10071">MNCPNDQRVTLTTYLLQGEVDHLWNTAKRTIVETLILWASFQDCFFDHFSQSYRDACISKFYMLEPGDMSISRYDQGFNKLSRYV</sequence>